<name>A0ABP9D1W4_9ACTN</name>
<comment type="caution">
    <text evidence="1">The sequence shown here is derived from an EMBL/GenBank/DDBJ whole genome shotgun (WGS) entry which is preliminary data.</text>
</comment>
<organism evidence="1 2">
    <name type="scientific">Streptomyces ziwulingensis</name>
    <dbReference type="NCBI Taxonomy" id="1045501"/>
    <lineage>
        <taxon>Bacteria</taxon>
        <taxon>Bacillati</taxon>
        <taxon>Actinomycetota</taxon>
        <taxon>Actinomycetes</taxon>
        <taxon>Kitasatosporales</taxon>
        <taxon>Streptomycetaceae</taxon>
        <taxon>Streptomyces</taxon>
    </lineage>
</organism>
<evidence type="ECO:0000313" key="2">
    <source>
        <dbReference type="Proteomes" id="UP001501265"/>
    </source>
</evidence>
<sequence>MHDHPTTDLDGYDWPVCVTPRCTRRLWVAEAGRWACRPCEDATTKRITELPGLFRRLDTTAMLMRGARRPGGATSGSKTPPVPPRLEVLALVGPGGIAARLSAIEDAWRKVLGWTVAPWRGSPAEAVPQHAAFLANNLLWACSSYEEVGQDIDDLRRLHGECAALASGEKRPGRVGIGICPVVVGDRWCGTALTATTNSHRVHCAGCGARWDGLGEWRNLRAAQEAVLEKQARQQREGVAA</sequence>
<dbReference type="Proteomes" id="UP001501265">
    <property type="component" value="Unassembled WGS sequence"/>
</dbReference>
<protein>
    <submittedName>
        <fullName evidence="1">Uncharacterized protein</fullName>
    </submittedName>
</protein>
<accession>A0ABP9D1W4</accession>
<evidence type="ECO:0000313" key="1">
    <source>
        <dbReference type="EMBL" id="GAA4824318.1"/>
    </source>
</evidence>
<reference evidence="2" key="1">
    <citation type="journal article" date="2019" name="Int. J. Syst. Evol. Microbiol.">
        <title>The Global Catalogue of Microorganisms (GCM) 10K type strain sequencing project: providing services to taxonomists for standard genome sequencing and annotation.</title>
        <authorList>
            <consortium name="The Broad Institute Genomics Platform"/>
            <consortium name="The Broad Institute Genome Sequencing Center for Infectious Disease"/>
            <person name="Wu L."/>
            <person name="Ma J."/>
        </authorList>
    </citation>
    <scope>NUCLEOTIDE SEQUENCE [LARGE SCALE GENOMIC DNA]</scope>
    <source>
        <strain evidence="2">JCM 18081</strain>
    </source>
</reference>
<dbReference type="RefSeq" id="WP_345624512.1">
    <property type="nucleotide sequence ID" value="NZ_BAABIG010000089.1"/>
</dbReference>
<keyword evidence="2" id="KW-1185">Reference proteome</keyword>
<dbReference type="EMBL" id="BAABIG010000089">
    <property type="protein sequence ID" value="GAA4824318.1"/>
    <property type="molecule type" value="Genomic_DNA"/>
</dbReference>
<proteinExistence type="predicted"/>
<gene>
    <name evidence="1" type="ORF">GCM10023220_67640</name>
</gene>